<dbReference type="KEGG" id="mku:I2456_04030"/>
<keyword evidence="5 7" id="KW-1133">Transmembrane helix</keyword>
<evidence type="ECO:0000256" key="3">
    <source>
        <dbReference type="ARBA" id="ARBA00022475"/>
    </source>
</evidence>
<feature type="transmembrane region" description="Helical" evidence="7">
    <location>
        <begin position="179"/>
        <end position="199"/>
    </location>
</feature>
<dbReference type="Proteomes" id="UP000663583">
    <property type="component" value="Chromosome"/>
</dbReference>
<accession>A0AAX1JB25</accession>
<dbReference type="PANTHER" id="PTHR42709:SF6">
    <property type="entry name" value="UNDECAPRENYL PHOSPHATE TRANSPORTER A"/>
    <property type="match status" value="1"/>
</dbReference>
<evidence type="ECO:0000313" key="11">
    <source>
        <dbReference type="Proteomes" id="UP000465306"/>
    </source>
</evidence>
<gene>
    <name evidence="10" type="ORF">I2456_04030</name>
    <name evidence="9" type="ORF">MKUB_09440</name>
</gene>
<dbReference type="InterPro" id="IPR051311">
    <property type="entry name" value="DedA_domain"/>
</dbReference>
<evidence type="ECO:0000256" key="2">
    <source>
        <dbReference type="ARBA" id="ARBA00010792"/>
    </source>
</evidence>
<evidence type="ECO:0000313" key="10">
    <source>
        <dbReference type="EMBL" id="QPI38705.1"/>
    </source>
</evidence>
<organism evidence="10 12">
    <name type="scientific">Mycobacterium kubicae</name>
    <dbReference type="NCBI Taxonomy" id="120959"/>
    <lineage>
        <taxon>Bacteria</taxon>
        <taxon>Bacillati</taxon>
        <taxon>Actinomycetota</taxon>
        <taxon>Actinomycetes</taxon>
        <taxon>Mycobacteriales</taxon>
        <taxon>Mycobacteriaceae</taxon>
        <taxon>Mycobacterium</taxon>
        <taxon>Mycobacterium simiae complex</taxon>
    </lineage>
</organism>
<keyword evidence="11" id="KW-1185">Reference proteome</keyword>
<dbReference type="RefSeq" id="WP_085075061.1">
    <property type="nucleotide sequence ID" value="NZ_BLKU01000002.1"/>
</dbReference>
<evidence type="ECO:0000256" key="5">
    <source>
        <dbReference type="ARBA" id="ARBA00022989"/>
    </source>
</evidence>
<evidence type="ECO:0000259" key="8">
    <source>
        <dbReference type="Pfam" id="PF09335"/>
    </source>
</evidence>
<evidence type="ECO:0000256" key="4">
    <source>
        <dbReference type="ARBA" id="ARBA00022692"/>
    </source>
</evidence>
<dbReference type="GO" id="GO:0005886">
    <property type="term" value="C:plasma membrane"/>
    <property type="evidence" value="ECO:0007669"/>
    <property type="project" value="UniProtKB-SubCell"/>
</dbReference>
<evidence type="ECO:0000313" key="9">
    <source>
        <dbReference type="EMBL" id="GFG63454.1"/>
    </source>
</evidence>
<keyword evidence="6 7" id="KW-0472">Membrane</keyword>
<sequence>MSAQLPGVLQSLAPVLNRHGYAAIVVLVGMEGFGIPLPGQTVLVAAGIFAGAGQLNLAGVLAVGFLAAVGGDNIGYAIGRFGGRRLVLRFGRYVFLTENRVAAAERFFARRGNIFVSIARFVDGLRQANGFVAAMARMSWWRFLAYNALGGASWVAVWVSLGYLAGNHIGEIYETFKRYQIYVCAALAVGVLVLVVRWLRRRRSRKQAAEPATAESPAG</sequence>
<keyword evidence="4 7" id="KW-0812">Transmembrane</keyword>
<dbReference type="EMBL" id="BLKU01000002">
    <property type="protein sequence ID" value="GFG63454.1"/>
    <property type="molecule type" value="Genomic_DNA"/>
</dbReference>
<feature type="transmembrane region" description="Helical" evidence="7">
    <location>
        <begin position="21"/>
        <end position="49"/>
    </location>
</feature>
<feature type="transmembrane region" description="Helical" evidence="7">
    <location>
        <begin position="143"/>
        <end position="164"/>
    </location>
</feature>
<evidence type="ECO:0000256" key="1">
    <source>
        <dbReference type="ARBA" id="ARBA00004651"/>
    </source>
</evidence>
<evidence type="ECO:0000256" key="7">
    <source>
        <dbReference type="SAM" id="Phobius"/>
    </source>
</evidence>
<dbReference type="AlphaFoldDB" id="A0AAX1JB25"/>
<evidence type="ECO:0000313" key="12">
    <source>
        <dbReference type="Proteomes" id="UP000663583"/>
    </source>
</evidence>
<reference evidence="9 11" key="1">
    <citation type="journal article" date="2019" name="Emerg. Microbes Infect.">
        <title>Comprehensive subspecies identification of 175 nontuberculous mycobacteria species based on 7547 genomic profiles.</title>
        <authorList>
            <person name="Matsumoto Y."/>
            <person name="Kinjo T."/>
            <person name="Motooka D."/>
            <person name="Nabeya D."/>
            <person name="Jung N."/>
            <person name="Uechi K."/>
            <person name="Horii T."/>
            <person name="Iida T."/>
            <person name="Fujita J."/>
            <person name="Nakamura S."/>
        </authorList>
    </citation>
    <scope>NUCLEOTIDE SEQUENCE [LARGE SCALE GENOMIC DNA]</scope>
    <source>
        <strain evidence="9 11">JCM 13573</strain>
    </source>
</reference>
<dbReference type="InterPro" id="IPR032816">
    <property type="entry name" value="VTT_dom"/>
</dbReference>
<reference evidence="9" key="2">
    <citation type="submission" date="2020-02" db="EMBL/GenBank/DDBJ databases">
        <authorList>
            <person name="Matsumoto Y."/>
            <person name="Kinjo T."/>
            <person name="Motooka D."/>
            <person name="Nabeya D."/>
            <person name="Jung N."/>
            <person name="Uechi K."/>
            <person name="Horii T."/>
            <person name="Iida T."/>
            <person name="Fujita J."/>
            <person name="Nakamura S."/>
        </authorList>
    </citation>
    <scope>NUCLEOTIDE SEQUENCE</scope>
    <source>
        <strain evidence="9">JCM 13573</strain>
    </source>
</reference>
<proteinExistence type="inferred from homology"/>
<feature type="domain" description="VTT" evidence="8">
    <location>
        <begin position="37"/>
        <end position="163"/>
    </location>
</feature>
<name>A0AAX1JB25_9MYCO</name>
<dbReference type="Proteomes" id="UP000465306">
    <property type="component" value="Unassembled WGS sequence"/>
</dbReference>
<feature type="transmembrane region" description="Helical" evidence="7">
    <location>
        <begin position="55"/>
        <end position="79"/>
    </location>
</feature>
<dbReference type="EMBL" id="CP065047">
    <property type="protein sequence ID" value="QPI38705.1"/>
    <property type="molecule type" value="Genomic_DNA"/>
</dbReference>
<dbReference type="Pfam" id="PF09335">
    <property type="entry name" value="VTT_dom"/>
    <property type="match status" value="1"/>
</dbReference>
<protein>
    <submittedName>
        <fullName evidence="10">DedA family protein</fullName>
    </submittedName>
</protein>
<dbReference type="PANTHER" id="PTHR42709">
    <property type="entry name" value="ALKALINE PHOSPHATASE LIKE PROTEIN"/>
    <property type="match status" value="1"/>
</dbReference>
<evidence type="ECO:0000256" key="6">
    <source>
        <dbReference type="ARBA" id="ARBA00023136"/>
    </source>
</evidence>
<keyword evidence="3" id="KW-1003">Cell membrane</keyword>
<comment type="similarity">
    <text evidence="2">Belongs to the DedA family.</text>
</comment>
<reference evidence="10" key="3">
    <citation type="submission" date="2020-11" db="EMBL/GenBank/DDBJ databases">
        <title>Intraspecies plasmid and genomic variation of Mycobacterium kubicae revealed by the complete genome sequences of two clinical isolates.</title>
        <authorList>
            <person name="Hendrix J.R."/>
            <person name="Epperson L.E."/>
            <person name="Honda J.R."/>
            <person name="Strong M."/>
        </authorList>
    </citation>
    <scope>NUCLEOTIDE SEQUENCE</scope>
    <source>
        <strain evidence="10">JCM 13573</strain>
    </source>
</reference>
<comment type="subcellular location">
    <subcellularLocation>
        <location evidence="1">Cell membrane</location>
        <topology evidence="1">Multi-pass membrane protein</topology>
    </subcellularLocation>
</comment>